<evidence type="ECO:0000313" key="3">
    <source>
        <dbReference type="Proteomes" id="UP000325902"/>
    </source>
</evidence>
<feature type="compositionally biased region" description="Polar residues" evidence="1">
    <location>
        <begin position="228"/>
        <end position="239"/>
    </location>
</feature>
<organism evidence="2 3">
    <name type="scientific">Lasiodiplodia theobromae</name>
    <dbReference type="NCBI Taxonomy" id="45133"/>
    <lineage>
        <taxon>Eukaryota</taxon>
        <taxon>Fungi</taxon>
        <taxon>Dikarya</taxon>
        <taxon>Ascomycota</taxon>
        <taxon>Pezizomycotina</taxon>
        <taxon>Dothideomycetes</taxon>
        <taxon>Dothideomycetes incertae sedis</taxon>
        <taxon>Botryosphaeriales</taxon>
        <taxon>Botryosphaeriaceae</taxon>
        <taxon>Lasiodiplodia</taxon>
    </lineage>
</organism>
<dbReference type="EMBL" id="VCHE01000177">
    <property type="protein sequence ID" value="KAB2569677.1"/>
    <property type="molecule type" value="Genomic_DNA"/>
</dbReference>
<sequence>MQLPSVQGPSFLVSTSAVARWPKWWENNRSDSLGNQHDYPLTFEAEVDGTKDYAAIRLSMVFAFEEHDAMKPVHLIISPQEIINMRVEHIQRADSAIHAALWPGMRRASIPDYSAVVIHISKGPSALVLGPADGMTPQWDSTELALNRFKWMAESRTYKIYMPRDAFTDDQLDTLSEVLNGEEYELDPDELTKPSYEGYKVINGRRGKGFDIDDALVSSDESVSSHSTPTLSIPTSLRATNKRKRPASDQASRSDDLHPSIADHLQQLEERLTQRINKQCEEKVQRMFAESKDAILAEADARLNVRLAEIRADIANKPYEPREGGAADLDRELELKIEARILSLKDELREVVCDDVKARLISALAHESSAS</sequence>
<gene>
    <name evidence="2" type="ORF">DBV05_g11653</name>
</gene>
<accession>A0A5N5CWD9</accession>
<feature type="region of interest" description="Disordered" evidence="1">
    <location>
        <begin position="219"/>
        <end position="259"/>
    </location>
</feature>
<proteinExistence type="predicted"/>
<comment type="caution">
    <text evidence="2">The sequence shown here is derived from an EMBL/GenBank/DDBJ whole genome shotgun (WGS) entry which is preliminary data.</text>
</comment>
<dbReference type="Proteomes" id="UP000325902">
    <property type="component" value="Unassembled WGS sequence"/>
</dbReference>
<reference evidence="2 3" key="1">
    <citation type="journal article" date="2019" name="Sci. Rep.">
        <title>A multi-omics analysis of the grapevine pathogen Lasiodiplodia theobromae reveals that temperature affects the expression of virulence- and pathogenicity-related genes.</title>
        <authorList>
            <person name="Felix C."/>
            <person name="Meneses R."/>
            <person name="Goncalves M.F.M."/>
            <person name="Tilleman L."/>
            <person name="Duarte A.S."/>
            <person name="Jorrin-Novo J.V."/>
            <person name="Van de Peer Y."/>
            <person name="Deforce D."/>
            <person name="Van Nieuwerburgh F."/>
            <person name="Esteves A.C."/>
            <person name="Alves A."/>
        </authorList>
    </citation>
    <scope>NUCLEOTIDE SEQUENCE [LARGE SCALE GENOMIC DNA]</scope>
    <source>
        <strain evidence="2 3">LA-SOL3</strain>
    </source>
</reference>
<dbReference type="AlphaFoldDB" id="A0A5N5CWD9"/>
<protein>
    <submittedName>
        <fullName evidence="2">Uncharacterized protein</fullName>
    </submittedName>
</protein>
<evidence type="ECO:0000313" key="2">
    <source>
        <dbReference type="EMBL" id="KAB2569677.1"/>
    </source>
</evidence>
<keyword evidence="3" id="KW-1185">Reference proteome</keyword>
<evidence type="ECO:0000256" key="1">
    <source>
        <dbReference type="SAM" id="MobiDB-lite"/>
    </source>
</evidence>
<name>A0A5N5CWD9_9PEZI</name>